<feature type="modified residue" description="N6-(pyridoxal phosphate)lysine" evidence="11">
    <location>
        <position position="199"/>
    </location>
</feature>
<dbReference type="UniPathway" id="UPA00135">
    <property type="reaction ID" value="UER00197"/>
</dbReference>
<accession>A0A3A3GQV7</accession>
<evidence type="ECO:0000313" key="15">
    <source>
        <dbReference type="Proteomes" id="UP000266177"/>
    </source>
</evidence>
<evidence type="ECO:0000256" key="2">
    <source>
        <dbReference type="ARBA" id="ARBA00005099"/>
    </source>
</evidence>
<comment type="subunit">
    <text evidence="11">Homodimer.</text>
</comment>
<dbReference type="PANTHER" id="PTHR43247">
    <property type="entry name" value="PHOSPHOSERINE AMINOTRANSFERASE"/>
    <property type="match status" value="1"/>
</dbReference>
<keyword evidence="7 11" id="KW-0663">Pyridoxal phosphate</keyword>
<dbReference type="PANTHER" id="PTHR43247:SF1">
    <property type="entry name" value="PHOSPHOSERINE AMINOTRANSFERASE"/>
    <property type="match status" value="1"/>
</dbReference>
<feature type="binding site" evidence="11">
    <location>
        <position position="198"/>
    </location>
    <ligand>
        <name>pyridoxal 5'-phosphate</name>
        <dbReference type="ChEBI" id="CHEBI:597326"/>
    </ligand>
</feature>
<dbReference type="OrthoDB" id="9809412at2"/>
<comment type="catalytic activity">
    <reaction evidence="9 11">
        <text>4-(phosphooxy)-L-threonine + 2-oxoglutarate = (R)-3-hydroxy-2-oxo-4-phosphooxybutanoate + L-glutamate</text>
        <dbReference type="Rhea" id="RHEA:16573"/>
        <dbReference type="ChEBI" id="CHEBI:16810"/>
        <dbReference type="ChEBI" id="CHEBI:29985"/>
        <dbReference type="ChEBI" id="CHEBI:58452"/>
        <dbReference type="ChEBI" id="CHEBI:58538"/>
        <dbReference type="EC" id="2.6.1.52"/>
    </reaction>
</comment>
<dbReference type="GO" id="GO:0005737">
    <property type="term" value="C:cytoplasm"/>
    <property type="evidence" value="ECO:0007669"/>
    <property type="project" value="UniProtKB-SubCell"/>
</dbReference>
<comment type="similarity">
    <text evidence="3 11">Belongs to the class-V pyridoxal-phosphate-dependent aminotransferase family. SerC subfamily.</text>
</comment>
<dbReference type="NCBIfam" id="NF003764">
    <property type="entry name" value="PRK05355.1"/>
    <property type="match status" value="1"/>
</dbReference>
<dbReference type="GO" id="GO:0004648">
    <property type="term" value="F:O-phospho-L-serine:2-oxoglutarate aminotransferase activity"/>
    <property type="evidence" value="ECO:0007669"/>
    <property type="project" value="UniProtKB-UniRule"/>
</dbReference>
<feature type="binding site" evidence="11">
    <location>
        <position position="175"/>
    </location>
    <ligand>
        <name>pyridoxal 5'-phosphate</name>
        <dbReference type="ChEBI" id="CHEBI:597326"/>
    </ligand>
</feature>
<feature type="binding site" evidence="11">
    <location>
        <position position="155"/>
    </location>
    <ligand>
        <name>pyridoxal 5'-phosphate</name>
        <dbReference type="ChEBI" id="CHEBI:597326"/>
    </ligand>
</feature>
<sequence>MEQHQRAYNFNAGPAALPLEVLERAQSEFIDFRGHGMSIMEMSHRGAVYEQVHNEAKQLLKELLHIPEGYDVLFLQGGASTQFAMVPMNLLAEGKVGAYVHTGSWASKAIKEAELIGETRVIASTESDGFMRMPAPEEIIVPANAAYVHLTSNETIGGTQFAAYPDTGAVPLIADMSSDILCRSIDVSKFGMIYAGAQKNLGPSGVTVVIAKEELLANSPATIPAMLRYSIHYKNNSLYNTPSSFSIYMVNLVLQWIKERGGLQQVERDNQAKAEMLYGIIDNSGDFYRGCAARDSRSMMNVTFRLADEELEKAFIKEAGEAGFVGLKGHRSVGGLRASIYNAVPYASCEALAEFMKQFQQKNG</sequence>
<feature type="binding site" evidence="11">
    <location>
        <position position="45"/>
    </location>
    <ligand>
        <name>L-glutamate</name>
        <dbReference type="ChEBI" id="CHEBI:29985"/>
    </ligand>
</feature>
<keyword evidence="8 11" id="KW-0718">Serine biosynthesis</keyword>
<dbReference type="RefSeq" id="WP_119796788.1">
    <property type="nucleotide sequence ID" value="NZ_QYZD01000068.1"/>
</dbReference>
<keyword evidence="5 11" id="KW-0028">Amino-acid biosynthesis</keyword>
<dbReference type="PIRSF" id="PIRSF000525">
    <property type="entry name" value="SerC"/>
    <property type="match status" value="1"/>
</dbReference>
<feature type="binding site" evidence="11">
    <location>
        <position position="105"/>
    </location>
    <ligand>
        <name>pyridoxal 5'-phosphate</name>
        <dbReference type="ChEBI" id="CHEBI:597326"/>
    </ligand>
</feature>
<feature type="binding site" evidence="11">
    <location>
        <begin position="240"/>
        <end position="241"/>
    </location>
    <ligand>
        <name>pyridoxal 5'-phosphate</name>
        <dbReference type="ChEBI" id="CHEBI:597326"/>
    </ligand>
</feature>
<evidence type="ECO:0000313" key="14">
    <source>
        <dbReference type="EMBL" id="RJG15664.1"/>
    </source>
</evidence>
<dbReference type="InterPro" id="IPR000192">
    <property type="entry name" value="Aminotrans_V_dom"/>
</dbReference>
<dbReference type="FunFam" id="3.40.640.10:FF:000010">
    <property type="entry name" value="Phosphoserine aminotransferase"/>
    <property type="match status" value="1"/>
</dbReference>
<comment type="subcellular location">
    <subcellularLocation>
        <location evidence="11">Cytoplasm</location>
    </subcellularLocation>
</comment>
<dbReference type="HAMAP" id="MF_00160">
    <property type="entry name" value="SerC_aminotrans_5"/>
    <property type="match status" value="1"/>
</dbReference>
<evidence type="ECO:0000256" key="10">
    <source>
        <dbReference type="ARBA" id="ARBA00049007"/>
    </source>
</evidence>
<dbReference type="InterPro" id="IPR015422">
    <property type="entry name" value="PyrdxlP-dep_Trfase_small"/>
</dbReference>
<dbReference type="InterPro" id="IPR022278">
    <property type="entry name" value="Pser_aminoTfrase"/>
</dbReference>
<evidence type="ECO:0000259" key="13">
    <source>
        <dbReference type="Pfam" id="PF00266"/>
    </source>
</evidence>
<evidence type="ECO:0000256" key="5">
    <source>
        <dbReference type="ARBA" id="ARBA00022605"/>
    </source>
</evidence>
<evidence type="ECO:0000256" key="6">
    <source>
        <dbReference type="ARBA" id="ARBA00022679"/>
    </source>
</evidence>
<reference evidence="14 15" key="1">
    <citation type="submission" date="2018-09" db="EMBL/GenBank/DDBJ databases">
        <title>Paenibacillus SK2017-BO5.</title>
        <authorList>
            <person name="Piskunova J.V."/>
            <person name="Dubiley S.A."/>
            <person name="Severinov K.V."/>
        </authorList>
    </citation>
    <scope>NUCLEOTIDE SEQUENCE [LARGE SCALE GENOMIC DNA]</scope>
    <source>
        <strain evidence="14 15">BO5</strain>
    </source>
</reference>
<evidence type="ECO:0000256" key="8">
    <source>
        <dbReference type="ARBA" id="ARBA00023299"/>
    </source>
</evidence>
<dbReference type="GO" id="GO:0006564">
    <property type="term" value="P:L-serine biosynthetic process"/>
    <property type="evidence" value="ECO:0007669"/>
    <property type="project" value="UniProtKB-UniRule"/>
</dbReference>
<organism evidence="14 15">
    <name type="scientific">Paenibacillus thiaminolyticus</name>
    <name type="common">Bacillus thiaminolyticus</name>
    <dbReference type="NCBI Taxonomy" id="49283"/>
    <lineage>
        <taxon>Bacteria</taxon>
        <taxon>Bacillati</taxon>
        <taxon>Bacillota</taxon>
        <taxon>Bacilli</taxon>
        <taxon>Bacillales</taxon>
        <taxon>Paenibacillaceae</taxon>
        <taxon>Paenibacillus</taxon>
    </lineage>
</organism>
<dbReference type="FunFam" id="3.90.1150.10:FF:000006">
    <property type="entry name" value="Phosphoserine aminotransferase"/>
    <property type="match status" value="1"/>
</dbReference>
<comment type="pathway">
    <text evidence="2 11 12">Amino-acid biosynthesis; L-serine biosynthesis; L-serine from 3-phospho-D-glycerate: step 2/3.</text>
</comment>
<comment type="caution">
    <text evidence="14">The sequence shown here is derived from an EMBL/GenBank/DDBJ whole genome shotgun (WGS) entry which is preliminary data.</text>
</comment>
<comment type="catalytic activity">
    <reaction evidence="10 11 12">
        <text>O-phospho-L-serine + 2-oxoglutarate = 3-phosphooxypyruvate + L-glutamate</text>
        <dbReference type="Rhea" id="RHEA:14329"/>
        <dbReference type="ChEBI" id="CHEBI:16810"/>
        <dbReference type="ChEBI" id="CHEBI:18110"/>
        <dbReference type="ChEBI" id="CHEBI:29985"/>
        <dbReference type="ChEBI" id="CHEBI:57524"/>
        <dbReference type="EC" id="2.6.1.52"/>
    </reaction>
</comment>
<proteinExistence type="inferred from homology"/>
<dbReference type="AlphaFoldDB" id="A0A3A3GQV7"/>
<dbReference type="EC" id="2.6.1.52" evidence="11"/>
<evidence type="ECO:0000256" key="1">
    <source>
        <dbReference type="ARBA" id="ARBA00003483"/>
    </source>
</evidence>
<dbReference type="GO" id="GO:0030170">
    <property type="term" value="F:pyridoxal phosphate binding"/>
    <property type="evidence" value="ECO:0007669"/>
    <property type="project" value="UniProtKB-UniRule"/>
</dbReference>
<evidence type="ECO:0000256" key="12">
    <source>
        <dbReference type="RuleBase" id="RU004505"/>
    </source>
</evidence>
<comment type="caution">
    <text evidence="11">Lacks conserved residue(s) required for the propagation of feature annotation.</text>
</comment>
<feature type="domain" description="Aminotransferase class V" evidence="13">
    <location>
        <begin position="8"/>
        <end position="345"/>
    </location>
</feature>
<evidence type="ECO:0000256" key="9">
    <source>
        <dbReference type="ARBA" id="ARBA00047630"/>
    </source>
</evidence>
<name>A0A3A3GQV7_PANTH</name>
<dbReference type="Gene3D" id="3.40.640.10">
    <property type="entry name" value="Type I PLP-dependent aspartate aminotransferase-like (Major domain)"/>
    <property type="match status" value="1"/>
</dbReference>
<dbReference type="Pfam" id="PF00266">
    <property type="entry name" value="Aminotran_5"/>
    <property type="match status" value="1"/>
</dbReference>
<comment type="cofactor">
    <cofactor evidence="11">
        <name>pyridoxal 5'-phosphate</name>
        <dbReference type="ChEBI" id="CHEBI:597326"/>
    </cofactor>
    <text evidence="11">Binds 1 pyridoxal phosphate per subunit.</text>
</comment>
<protein>
    <recommendedName>
        <fullName evidence="11">Phosphoserine aminotransferase</fullName>
        <ecNumber evidence="11">2.6.1.52</ecNumber>
    </recommendedName>
    <alternativeName>
        <fullName evidence="11">Phosphohydroxythreonine aminotransferase</fullName>
        <shortName evidence="11">PSAT</shortName>
    </alternativeName>
</protein>
<dbReference type="InterPro" id="IPR020578">
    <property type="entry name" value="Aminotrans_V_PyrdxlP_BS"/>
</dbReference>
<comment type="function">
    <text evidence="1 11">Catalyzes the reversible conversion of 3-phosphohydroxypyruvate to phosphoserine and of 3-hydroxy-2-oxo-4-phosphonooxybutanoate to phosphohydroxythreonine.</text>
</comment>
<evidence type="ECO:0000256" key="4">
    <source>
        <dbReference type="ARBA" id="ARBA00022576"/>
    </source>
</evidence>
<dbReference type="SUPFAM" id="SSF53383">
    <property type="entry name" value="PLP-dependent transferases"/>
    <property type="match status" value="1"/>
</dbReference>
<evidence type="ECO:0000256" key="11">
    <source>
        <dbReference type="HAMAP-Rule" id="MF_00160"/>
    </source>
</evidence>
<evidence type="ECO:0000256" key="7">
    <source>
        <dbReference type="ARBA" id="ARBA00022898"/>
    </source>
</evidence>
<dbReference type="PROSITE" id="PS00595">
    <property type="entry name" value="AA_TRANSFER_CLASS_5"/>
    <property type="match status" value="1"/>
</dbReference>
<feature type="binding site" evidence="11">
    <location>
        <begin position="79"/>
        <end position="80"/>
    </location>
    <ligand>
        <name>pyridoxal 5'-phosphate</name>
        <dbReference type="ChEBI" id="CHEBI:597326"/>
    </ligand>
</feature>
<keyword evidence="4 11" id="KW-0032">Aminotransferase</keyword>
<dbReference type="Gene3D" id="3.90.1150.10">
    <property type="entry name" value="Aspartate Aminotransferase, domain 1"/>
    <property type="match status" value="1"/>
</dbReference>
<gene>
    <name evidence="11 14" type="primary">serC</name>
    <name evidence="14" type="ORF">DQX05_29465</name>
</gene>
<dbReference type="NCBIfam" id="TIGR01364">
    <property type="entry name" value="serC_1"/>
    <property type="match status" value="1"/>
</dbReference>
<dbReference type="Proteomes" id="UP000266177">
    <property type="component" value="Unassembled WGS sequence"/>
</dbReference>
<dbReference type="CDD" id="cd00611">
    <property type="entry name" value="PSAT_like"/>
    <property type="match status" value="1"/>
</dbReference>
<keyword evidence="11" id="KW-0963">Cytoplasm</keyword>
<dbReference type="EMBL" id="QYZD01000068">
    <property type="protein sequence ID" value="RJG15664.1"/>
    <property type="molecule type" value="Genomic_DNA"/>
</dbReference>
<dbReference type="InterPro" id="IPR015421">
    <property type="entry name" value="PyrdxlP-dep_Trfase_major"/>
</dbReference>
<evidence type="ECO:0000256" key="3">
    <source>
        <dbReference type="ARBA" id="ARBA00006904"/>
    </source>
</evidence>
<keyword evidence="6 11" id="KW-0808">Transferase</keyword>
<dbReference type="InterPro" id="IPR015424">
    <property type="entry name" value="PyrdxlP-dep_Trfase"/>
</dbReference>